<dbReference type="InterPro" id="IPR039184">
    <property type="entry name" value="SARM1"/>
</dbReference>
<dbReference type="InterPro" id="IPR016024">
    <property type="entry name" value="ARM-type_fold"/>
</dbReference>
<dbReference type="GO" id="GO:0035591">
    <property type="term" value="F:signaling adaptor activity"/>
    <property type="evidence" value="ECO:0007669"/>
    <property type="project" value="InterPro"/>
</dbReference>
<dbReference type="GO" id="GO:0048678">
    <property type="term" value="P:response to axon injury"/>
    <property type="evidence" value="ECO:0007669"/>
    <property type="project" value="InterPro"/>
</dbReference>
<organism evidence="4 5">
    <name type="scientific">Dracunculus medinensis</name>
    <name type="common">Guinea worm</name>
    <dbReference type="NCBI Taxonomy" id="318479"/>
    <lineage>
        <taxon>Eukaryota</taxon>
        <taxon>Metazoa</taxon>
        <taxon>Ecdysozoa</taxon>
        <taxon>Nematoda</taxon>
        <taxon>Chromadorea</taxon>
        <taxon>Rhabditida</taxon>
        <taxon>Spirurina</taxon>
        <taxon>Dracunculoidea</taxon>
        <taxon>Dracunculidae</taxon>
        <taxon>Dracunculus</taxon>
    </lineage>
</organism>
<comment type="subcellular location">
    <subcellularLocation>
        <location evidence="1">Cytoplasm</location>
    </subcellularLocation>
</comment>
<reference evidence="4 5" key="1">
    <citation type="submission" date="2018-11" db="EMBL/GenBank/DDBJ databases">
        <authorList>
            <consortium name="Pathogen Informatics"/>
        </authorList>
    </citation>
    <scope>NUCLEOTIDE SEQUENCE [LARGE SCALE GENOMIC DNA]</scope>
</reference>
<dbReference type="Gene3D" id="1.25.10.10">
    <property type="entry name" value="Leucine-rich Repeat Variant"/>
    <property type="match status" value="1"/>
</dbReference>
<dbReference type="PANTHER" id="PTHR22998:SF1">
    <property type="entry name" value="NAD(+) HYDROLASE SARM1"/>
    <property type="match status" value="1"/>
</dbReference>
<keyword evidence="5" id="KW-1185">Reference proteome</keyword>
<dbReference type="GO" id="GO:0003953">
    <property type="term" value="F:NAD+ nucleosidase activity"/>
    <property type="evidence" value="ECO:0007669"/>
    <property type="project" value="InterPro"/>
</dbReference>
<evidence type="ECO:0000256" key="1">
    <source>
        <dbReference type="ARBA" id="ARBA00004496"/>
    </source>
</evidence>
<keyword evidence="2" id="KW-0963">Cytoplasm</keyword>
<dbReference type="InterPro" id="IPR011989">
    <property type="entry name" value="ARM-like"/>
</dbReference>
<evidence type="ECO:0000313" key="5">
    <source>
        <dbReference type="Proteomes" id="UP000274756"/>
    </source>
</evidence>
<dbReference type="Proteomes" id="UP000274756">
    <property type="component" value="Unassembled WGS sequence"/>
</dbReference>
<keyword evidence="3" id="KW-0677">Repeat</keyword>
<evidence type="ECO:0000313" key="4">
    <source>
        <dbReference type="EMBL" id="VDN54972.1"/>
    </source>
</evidence>
<dbReference type="CDD" id="cd24153">
    <property type="entry name" value="SARM1_N"/>
    <property type="match status" value="1"/>
</dbReference>
<dbReference type="GO" id="GO:0005737">
    <property type="term" value="C:cytoplasm"/>
    <property type="evidence" value="ECO:0007669"/>
    <property type="project" value="UniProtKB-SubCell"/>
</dbReference>
<dbReference type="GO" id="GO:0034128">
    <property type="term" value="P:negative regulation of MyD88-independent toll-like receptor signaling pathway"/>
    <property type="evidence" value="ECO:0007669"/>
    <property type="project" value="InterPro"/>
</dbReference>
<proteinExistence type="predicted"/>
<gene>
    <name evidence="4" type="ORF">DME_LOCUS4945</name>
</gene>
<sequence length="537" mass="60237">MELDDDDLECTGMTASHDQLRLYQSVDSTHPKKSAIALPPPSPHSAPPIGAGFRSDIDSTTFMPIPCTSHKMVPTRSNTTFTVLARQNNTIQDPASVLSRPTDLELKTHNSNIYNFELLHIFQSAVNDMRLQQSLSTPCPSGGDETAISRKEAEYRRFKSEGSAGASCSLPAPEMDVAIDDFSPIADSRSSPPNRLNLFQDTVTNGPLTKHSHTEQVMMMHTLKTKLSKYQNFIDKAFEHIAQGSDEQIIEGCTIVAKVMTKAWMFPKISHDLSYSLCDYLRDQAYFDTLIIIFIKAQTCESVRLACGRVLEECLSSKNRDYIVNKGYLKKLVATAEKLSKNPEQQRMSLSIMESLFKHSTATTYRLIEYGVLDHILLTCKRATDTPITLRHAALALANLSLYSCSEAKKKIIQKKVPDWLFLLASQPDDLTRYYACLAICMLGSTKEMETAVNKSGTLALVEPFLLAHPATSFAGDHYKHSQGRPKEWLVRLLPMLKSKCREAKSMAAFHFKMEATIKKDQQNLEVFQVKKFFSIL</sequence>
<accession>A0A3P7SLM8</accession>
<dbReference type="EMBL" id="UYYG01001151">
    <property type="protein sequence ID" value="VDN54972.1"/>
    <property type="molecule type" value="Genomic_DNA"/>
</dbReference>
<dbReference type="OrthoDB" id="202764at2759"/>
<dbReference type="STRING" id="318479.A0A3P7SLM8"/>
<dbReference type="PANTHER" id="PTHR22998">
    <property type="entry name" value="SARM1"/>
    <property type="match status" value="1"/>
</dbReference>
<dbReference type="GO" id="GO:0030425">
    <property type="term" value="C:dendrite"/>
    <property type="evidence" value="ECO:0007669"/>
    <property type="project" value="TreeGrafter"/>
</dbReference>
<evidence type="ECO:0000256" key="3">
    <source>
        <dbReference type="ARBA" id="ARBA00022737"/>
    </source>
</evidence>
<evidence type="ECO:0000256" key="2">
    <source>
        <dbReference type="ARBA" id="ARBA00022490"/>
    </source>
</evidence>
<dbReference type="SUPFAM" id="SSF48371">
    <property type="entry name" value="ARM repeat"/>
    <property type="match status" value="1"/>
</dbReference>
<name>A0A3P7SLM8_DRAME</name>
<protein>
    <submittedName>
        <fullName evidence="4">Uncharacterized protein</fullName>
    </submittedName>
</protein>
<dbReference type="AlphaFoldDB" id="A0A3P7SLM8"/>